<dbReference type="InterPro" id="IPR020549">
    <property type="entry name" value="YbeY_CS"/>
</dbReference>
<evidence type="ECO:0000313" key="11">
    <source>
        <dbReference type="Proteomes" id="UP000463470"/>
    </source>
</evidence>
<feature type="binding site" evidence="9">
    <location>
        <position position="139"/>
    </location>
    <ligand>
        <name>Zn(2+)</name>
        <dbReference type="ChEBI" id="CHEBI:29105"/>
        <note>catalytic</note>
    </ligand>
</feature>
<comment type="similarity">
    <text evidence="1 9">Belongs to the endoribonuclease YbeY family.</text>
</comment>
<dbReference type="InterPro" id="IPR002036">
    <property type="entry name" value="YbeY"/>
</dbReference>
<evidence type="ECO:0000256" key="1">
    <source>
        <dbReference type="ARBA" id="ARBA00010875"/>
    </source>
</evidence>
<feature type="binding site" evidence="9">
    <location>
        <position position="133"/>
    </location>
    <ligand>
        <name>Zn(2+)</name>
        <dbReference type="ChEBI" id="CHEBI:29105"/>
        <note>catalytic</note>
    </ligand>
</feature>
<proteinExistence type="inferred from homology"/>
<dbReference type="NCBIfam" id="TIGR00043">
    <property type="entry name" value="rRNA maturation RNase YbeY"/>
    <property type="match status" value="1"/>
</dbReference>
<dbReference type="GO" id="GO:0005737">
    <property type="term" value="C:cytoplasm"/>
    <property type="evidence" value="ECO:0007669"/>
    <property type="project" value="UniProtKB-SubCell"/>
</dbReference>
<dbReference type="GO" id="GO:0008270">
    <property type="term" value="F:zinc ion binding"/>
    <property type="evidence" value="ECO:0007669"/>
    <property type="project" value="UniProtKB-UniRule"/>
</dbReference>
<evidence type="ECO:0000256" key="4">
    <source>
        <dbReference type="ARBA" id="ARBA00022722"/>
    </source>
</evidence>
<evidence type="ECO:0000256" key="6">
    <source>
        <dbReference type="ARBA" id="ARBA00022759"/>
    </source>
</evidence>
<organism evidence="10 11">
    <name type="scientific">Heliomicrobium undosum</name>
    <dbReference type="NCBI Taxonomy" id="121734"/>
    <lineage>
        <taxon>Bacteria</taxon>
        <taxon>Bacillati</taxon>
        <taxon>Bacillota</taxon>
        <taxon>Clostridia</taxon>
        <taxon>Eubacteriales</taxon>
        <taxon>Heliobacteriaceae</taxon>
        <taxon>Heliomicrobium</taxon>
    </lineage>
</organism>
<keyword evidence="6 9" id="KW-0255">Endonuclease</keyword>
<dbReference type="Gene3D" id="3.40.390.30">
    <property type="entry name" value="Metalloproteases ('zincins'), catalytic domain"/>
    <property type="match status" value="1"/>
</dbReference>
<evidence type="ECO:0000256" key="7">
    <source>
        <dbReference type="ARBA" id="ARBA00022801"/>
    </source>
</evidence>
<comment type="function">
    <text evidence="9">Single strand-specific metallo-endoribonuclease involved in late-stage 70S ribosome quality control and in maturation of the 3' terminus of the 16S rRNA.</text>
</comment>
<dbReference type="PANTHER" id="PTHR46986:SF1">
    <property type="entry name" value="ENDORIBONUCLEASE YBEY, CHLOROPLASTIC"/>
    <property type="match status" value="1"/>
</dbReference>
<protein>
    <recommendedName>
        <fullName evidence="9">Endoribonuclease YbeY</fullName>
        <ecNumber evidence="9">3.1.-.-</ecNumber>
    </recommendedName>
</protein>
<gene>
    <name evidence="9 10" type="primary">ybeY</name>
    <name evidence="10" type="ORF">GTO91_03620</name>
</gene>
<dbReference type="HAMAP" id="MF_00009">
    <property type="entry name" value="Endoribonucl_YbeY"/>
    <property type="match status" value="1"/>
</dbReference>
<keyword evidence="11" id="KW-1185">Reference proteome</keyword>
<evidence type="ECO:0000313" key="10">
    <source>
        <dbReference type="EMBL" id="MZP28797.1"/>
    </source>
</evidence>
<evidence type="ECO:0000256" key="9">
    <source>
        <dbReference type="HAMAP-Rule" id="MF_00009"/>
    </source>
</evidence>
<comment type="caution">
    <text evidence="10">The sequence shown here is derived from an EMBL/GenBank/DDBJ whole genome shotgun (WGS) entry which is preliminary data.</text>
</comment>
<comment type="subcellular location">
    <subcellularLocation>
        <location evidence="9">Cytoplasm</location>
    </subcellularLocation>
</comment>
<keyword evidence="5 9" id="KW-0479">Metal-binding</keyword>
<comment type="cofactor">
    <cofactor evidence="9">
        <name>Zn(2+)</name>
        <dbReference type="ChEBI" id="CHEBI:29105"/>
    </cofactor>
    <text evidence="9">Binds 1 zinc ion.</text>
</comment>
<dbReference type="OrthoDB" id="9807740at2"/>
<dbReference type="GO" id="GO:0004222">
    <property type="term" value="F:metalloendopeptidase activity"/>
    <property type="evidence" value="ECO:0007669"/>
    <property type="project" value="InterPro"/>
</dbReference>
<reference evidence="10 11" key="1">
    <citation type="submission" date="2020-01" db="EMBL/GenBank/DDBJ databases">
        <title>Whole-genome sequence of Heliobacterium undosum DSM 13378.</title>
        <authorList>
            <person name="Kyndt J.A."/>
            <person name="Meyer T.E."/>
        </authorList>
    </citation>
    <scope>NUCLEOTIDE SEQUENCE [LARGE SCALE GENOMIC DNA]</scope>
    <source>
        <strain evidence="10 11">DSM 13378</strain>
    </source>
</reference>
<name>A0A845KYA3_9FIRM</name>
<keyword evidence="8 9" id="KW-0862">Zinc</keyword>
<evidence type="ECO:0000256" key="8">
    <source>
        <dbReference type="ARBA" id="ARBA00022833"/>
    </source>
</evidence>
<keyword evidence="7 9" id="KW-0378">Hydrolase</keyword>
<dbReference type="AlphaFoldDB" id="A0A845KYA3"/>
<dbReference type="EMBL" id="WXEY01000002">
    <property type="protein sequence ID" value="MZP28797.1"/>
    <property type="molecule type" value="Genomic_DNA"/>
</dbReference>
<keyword evidence="3 9" id="KW-0698">rRNA processing</keyword>
<dbReference type="SUPFAM" id="SSF55486">
    <property type="entry name" value="Metalloproteases ('zincins'), catalytic domain"/>
    <property type="match status" value="1"/>
</dbReference>
<keyword evidence="4 9" id="KW-0540">Nuclease</keyword>
<dbReference type="GO" id="GO:0004521">
    <property type="term" value="F:RNA endonuclease activity"/>
    <property type="evidence" value="ECO:0007669"/>
    <property type="project" value="UniProtKB-UniRule"/>
</dbReference>
<dbReference type="Proteomes" id="UP000463470">
    <property type="component" value="Unassembled WGS sequence"/>
</dbReference>
<evidence type="ECO:0000256" key="2">
    <source>
        <dbReference type="ARBA" id="ARBA00022517"/>
    </source>
</evidence>
<accession>A0A845KYA3</accession>
<dbReference type="PANTHER" id="PTHR46986">
    <property type="entry name" value="ENDORIBONUCLEASE YBEY, CHLOROPLASTIC"/>
    <property type="match status" value="1"/>
</dbReference>
<keyword evidence="2 9" id="KW-0690">Ribosome biogenesis</keyword>
<evidence type="ECO:0000256" key="5">
    <source>
        <dbReference type="ARBA" id="ARBA00022723"/>
    </source>
</evidence>
<dbReference type="GO" id="GO:0006364">
    <property type="term" value="P:rRNA processing"/>
    <property type="evidence" value="ECO:0007669"/>
    <property type="project" value="UniProtKB-UniRule"/>
</dbReference>
<evidence type="ECO:0000256" key="3">
    <source>
        <dbReference type="ARBA" id="ARBA00022552"/>
    </source>
</evidence>
<feature type="binding site" evidence="9">
    <location>
        <position position="129"/>
    </location>
    <ligand>
        <name>Zn(2+)</name>
        <dbReference type="ChEBI" id="CHEBI:29105"/>
        <note>catalytic</note>
    </ligand>
</feature>
<sequence>MELYIVDEREGVTQAPEVEESWQLMLEQLALACLEEVGHPLEETEISLVLTNDEKIRRLNAEYRNIDQPTDVLSFAMEEEGDDEADFDFDDPTAGKVLGDIIISVETAERQAQEYGHSLEREMGFLFVHGMLHLLGYDHCDEEQTSRMRAQEEKILKSQGLQREWT</sequence>
<dbReference type="PROSITE" id="PS01306">
    <property type="entry name" value="UPF0054"/>
    <property type="match status" value="1"/>
</dbReference>
<dbReference type="EC" id="3.1.-.-" evidence="9"/>
<dbReference type="InterPro" id="IPR023091">
    <property type="entry name" value="MetalPrtase_cat_dom_sf_prd"/>
</dbReference>
<keyword evidence="9" id="KW-0963">Cytoplasm</keyword>
<dbReference type="Pfam" id="PF02130">
    <property type="entry name" value="YbeY"/>
    <property type="match status" value="1"/>
</dbReference>